<evidence type="ECO:0000256" key="3">
    <source>
        <dbReference type="ARBA" id="ARBA00023136"/>
    </source>
</evidence>
<dbReference type="GO" id="GO:0008933">
    <property type="term" value="F:peptidoglycan lytic transglycosylase activity"/>
    <property type="evidence" value="ECO:0007669"/>
    <property type="project" value="UniProtKB-UniRule"/>
</dbReference>
<dbReference type="InterPro" id="IPR023703">
    <property type="entry name" value="MltF"/>
</dbReference>
<feature type="region of interest" description="Disordered" evidence="8">
    <location>
        <begin position="499"/>
        <end position="520"/>
    </location>
</feature>
<evidence type="ECO:0000313" key="10">
    <source>
        <dbReference type="EMBL" id="ALB63714.1"/>
    </source>
</evidence>
<dbReference type="NCBIfam" id="NF008112">
    <property type="entry name" value="PRK10859.1"/>
    <property type="match status" value="1"/>
</dbReference>
<organism evidence="11 12">
    <name type="scientific">Cronobacter condimenti 1330</name>
    <dbReference type="NCBI Taxonomy" id="1073999"/>
    <lineage>
        <taxon>Bacteria</taxon>
        <taxon>Pseudomonadati</taxon>
        <taxon>Pseudomonadota</taxon>
        <taxon>Gammaproteobacteria</taxon>
        <taxon>Enterobacterales</taxon>
        <taxon>Enterobacteriaceae</taxon>
        <taxon>Cronobacter</taxon>
    </lineage>
</organism>
<dbReference type="InterPro" id="IPR001638">
    <property type="entry name" value="Solute-binding_3/MltF_N"/>
</dbReference>
<dbReference type="Pfam" id="PF01464">
    <property type="entry name" value="SLT"/>
    <property type="match status" value="1"/>
</dbReference>
<reference evidence="13" key="2">
    <citation type="submission" date="2015-09" db="EMBL/GenBank/DDBJ databases">
        <title>Cronobacter genome sequencing and assembly.</title>
        <authorList>
            <person name="Descombes P."/>
            <person name="Baert L."/>
            <person name="Ngom-Bru C."/>
            <person name="Barretto C."/>
        </authorList>
    </citation>
    <scope>NUCLEOTIDE SEQUENCE [LARGE SCALE GENOMIC DNA]</scope>
    <source>
        <strain evidence="13">LMG 26250</strain>
    </source>
</reference>
<dbReference type="PANTHER" id="PTHR35936">
    <property type="entry name" value="MEMBRANE-BOUND LYTIC MUREIN TRANSGLYCOSYLASE F"/>
    <property type="match status" value="1"/>
</dbReference>
<dbReference type="InterPro" id="IPR023346">
    <property type="entry name" value="Lysozyme-like_dom_sf"/>
</dbReference>
<evidence type="ECO:0000256" key="2">
    <source>
        <dbReference type="ARBA" id="ARBA00022729"/>
    </source>
</evidence>
<comment type="similarity">
    <text evidence="1">Belongs to the bacterial solute-binding protein 3 family.</text>
</comment>
<evidence type="ECO:0000313" key="11">
    <source>
        <dbReference type="EMBL" id="CCJ70896.1"/>
    </source>
</evidence>
<dbReference type="Gene3D" id="1.10.530.10">
    <property type="match status" value="1"/>
</dbReference>
<dbReference type="STRING" id="1073999.AFK62_14910"/>
<dbReference type="Proteomes" id="UP000067320">
    <property type="component" value="Chromosome"/>
</dbReference>
<dbReference type="SMART" id="SM00062">
    <property type="entry name" value="PBPb"/>
    <property type="match status" value="1"/>
</dbReference>
<evidence type="ECO:0000313" key="12">
    <source>
        <dbReference type="Proteomes" id="UP000009340"/>
    </source>
</evidence>
<dbReference type="eggNOG" id="COG4623">
    <property type="taxonomic scope" value="Bacteria"/>
</dbReference>
<accession>K7ZXE2</accession>
<gene>
    <name evidence="7" type="primary">mltF</name>
    <name evidence="10" type="ORF">AFK62_14910</name>
    <name evidence="11" type="ORF">BN137_231</name>
</gene>
<comment type="catalytic activity">
    <reaction evidence="7">
        <text>Exolytic cleavage of the (1-&gt;4)-beta-glycosidic linkage between N-acetylmuramic acid (MurNAc) and N-acetylglucosamine (GlcNAc) residues in peptidoglycan, from either the reducing or the non-reducing ends of the peptidoglycan chains, with concomitant formation of a 1,6-anhydrobond in the MurNAc residue.</text>
        <dbReference type="EC" id="4.2.2.n1"/>
    </reaction>
</comment>
<dbReference type="Gene3D" id="3.40.190.10">
    <property type="entry name" value="Periplasmic binding protein-like II"/>
    <property type="match status" value="2"/>
</dbReference>
<dbReference type="GO" id="GO:0016998">
    <property type="term" value="P:cell wall macromolecule catabolic process"/>
    <property type="evidence" value="ECO:0007669"/>
    <property type="project" value="UniProtKB-UniRule"/>
</dbReference>
<evidence type="ECO:0000313" key="13">
    <source>
        <dbReference type="Proteomes" id="UP000067320"/>
    </source>
</evidence>
<dbReference type="GO" id="GO:0009279">
    <property type="term" value="C:cell outer membrane"/>
    <property type="evidence" value="ECO:0007669"/>
    <property type="project" value="UniProtKB-SubCell"/>
</dbReference>
<protein>
    <recommendedName>
        <fullName evidence="7">Membrane-bound lytic murein transglycosylase F</fullName>
        <ecNumber evidence="7">4.2.2.n1</ecNumber>
    </recommendedName>
    <alternativeName>
        <fullName evidence="7">Murein lyase F</fullName>
    </alternativeName>
</protein>
<comment type="domain">
    <text evidence="7">The N-terminal domain does not have lytic activity and probably modulates enzymatic activity. The C-terminal domain is the catalytic active domain.</text>
</comment>
<feature type="domain" description="Solute-binding protein family 3/N-terminal" evidence="9">
    <location>
        <begin position="44"/>
        <end position="270"/>
    </location>
</feature>
<reference evidence="11" key="1">
    <citation type="submission" date="2012-07" db="EMBL/GenBank/DDBJ databases">
        <authorList>
            <person name="Cummings C."/>
        </authorList>
    </citation>
    <scope>NUCLEOTIDE SEQUENCE</scope>
    <source>
        <strain evidence="11">1330</strain>
    </source>
</reference>
<comment type="subcellular location">
    <subcellularLocation>
        <location evidence="7">Cell outer membrane</location>
        <topology evidence="7">Peripheral membrane protein</topology>
    </subcellularLocation>
    <text evidence="7">Attached to the inner leaflet of the outer membrane.</text>
</comment>
<dbReference type="HAMAP" id="MF_02016">
    <property type="entry name" value="MltF"/>
    <property type="match status" value="1"/>
</dbReference>
<keyword evidence="2 7" id="KW-0732">Signal</keyword>
<dbReference type="RefSeq" id="WP_007664206.1">
    <property type="nucleotide sequence ID" value="NZ_CAKW01000009.1"/>
</dbReference>
<evidence type="ECO:0000256" key="7">
    <source>
        <dbReference type="HAMAP-Rule" id="MF_02016"/>
    </source>
</evidence>
<dbReference type="PANTHER" id="PTHR35936:SF32">
    <property type="entry name" value="MEMBRANE-BOUND LYTIC MUREIN TRANSGLYCOSYLASE F"/>
    <property type="match status" value="1"/>
</dbReference>
<dbReference type="EMBL" id="CAKW01000009">
    <property type="protein sequence ID" value="CCJ70896.1"/>
    <property type="molecule type" value="Genomic_DNA"/>
</dbReference>
<dbReference type="EMBL" id="CP012264">
    <property type="protein sequence ID" value="ALB63714.1"/>
    <property type="molecule type" value="Genomic_DNA"/>
</dbReference>
<evidence type="ECO:0000259" key="9">
    <source>
        <dbReference type="SMART" id="SM00062"/>
    </source>
</evidence>
<dbReference type="InterPro" id="IPR008258">
    <property type="entry name" value="Transglycosylase_SLT_dom_1"/>
</dbReference>
<evidence type="ECO:0000256" key="6">
    <source>
        <dbReference type="ARBA" id="ARBA00023316"/>
    </source>
</evidence>
<name>K7ZXE2_9ENTR</name>
<comment type="similarity">
    <text evidence="7">In the N-terminal section; belongs to the bacterial solute-binding protein 3 family.</text>
</comment>
<keyword evidence="3 7" id="KW-0472">Membrane</keyword>
<comment type="function">
    <text evidence="7">Murein-degrading enzyme that degrades murein glycan strands and insoluble, high-molecular weight murein sacculi, with the concomitant formation of a 1,6-anhydromuramoyl product. Lytic transglycosylases (LTs) play an integral role in the metabolism of the peptidoglycan (PG) sacculus. Their lytic action creates space within the PG sacculus to allow for its expansion as well as for the insertion of various structures such as secretion systems and flagella.</text>
</comment>
<dbReference type="Proteomes" id="UP000009340">
    <property type="component" value="Unassembled WGS sequence"/>
</dbReference>
<evidence type="ECO:0000256" key="5">
    <source>
        <dbReference type="ARBA" id="ARBA00023239"/>
    </source>
</evidence>
<dbReference type="CDD" id="cd01009">
    <property type="entry name" value="PBP2_YfhD_N"/>
    <property type="match status" value="1"/>
</dbReference>
<dbReference type="Pfam" id="PF00497">
    <property type="entry name" value="SBP_bac_3"/>
    <property type="match status" value="1"/>
</dbReference>
<dbReference type="AlphaFoldDB" id="K7ZXE2"/>
<dbReference type="GO" id="GO:0009253">
    <property type="term" value="P:peptidoglycan catabolic process"/>
    <property type="evidence" value="ECO:0007669"/>
    <property type="project" value="TreeGrafter"/>
</dbReference>
<dbReference type="EC" id="4.2.2.n1" evidence="7"/>
<dbReference type="KEGG" id="ccon:AFK62_14910"/>
<proteinExistence type="inferred from homology"/>
<evidence type="ECO:0000256" key="1">
    <source>
        <dbReference type="ARBA" id="ARBA00010333"/>
    </source>
</evidence>
<keyword evidence="5 7" id="KW-0456">Lyase</keyword>
<dbReference type="SUPFAM" id="SSF53850">
    <property type="entry name" value="Periplasmic binding protein-like II"/>
    <property type="match status" value="1"/>
</dbReference>
<keyword evidence="4 7" id="KW-0998">Cell outer membrane</keyword>
<dbReference type="PATRIC" id="fig|1073999.7.peg.3128"/>
<sequence>MKKLKLNYLLIGVVTLLLAVALWPAIPWSGKADNRIAAIQARGVLRVSTIATPLTMYRANETISGLDYELSQAFADYLGVKLEVTVRQNINQLFDDLDNNRADLLAAGLVYNEQRSQHYQAGPIYYSVSQQMVYRVGSLRPRSLATIKDDQLTIAPGHVAQSELEKLKESKYPDLSWRVDPKLSSNELLLQVVQGKLDYTIADSVAIGMFQRVHPQLAVALDLSDEQPVTWFSRRSDSDNTLSAALLDFFNQINEDGTLARLEEKYLGHGNDFDYVDTRSFLRAVDNVLPELQPLFEKYATDIDWRLLAAISYQESHWDSQATSPTGVRGLMMLTRNTAQSLGLTDRLDAEQSISGGARYLKDMMSKVPESVPEEERIWFALAAYNMGYAHMLDARALTAKQKGNPDSWADVKQRLPLLSQKPYYSKLTYGYARGHEAYAYVENIRKYQISLVGYLLEKEKQAAAAAQPKLVQNYPTSITPQGLFPSPFSQLPLGPFSQAGAAGKTHSTWPNTLPPLSPR</sequence>
<comment type="caution">
    <text evidence="7">Lacks conserved residue(s) required for the propagation of feature annotation.</text>
</comment>
<feature type="region of interest" description="LT domain" evidence="7">
    <location>
        <begin position="271"/>
        <end position="520"/>
    </location>
</feature>
<keyword evidence="6 7" id="KW-0961">Cell wall biogenesis/degradation</keyword>
<reference evidence="10 13" key="3">
    <citation type="journal article" date="2016" name="Genome Announc.">
        <title>Fully Closed Genome Sequences of Five Type Strains of the Genus Cronobacter and One Cronobacter sakazakii Strain.</title>
        <authorList>
            <person name="Moine D."/>
            <person name="Kassam M."/>
            <person name="Baert L."/>
            <person name="Tang Y."/>
            <person name="Barretto C."/>
            <person name="Ngom Bru C."/>
            <person name="Klijn A."/>
            <person name="Descombes P."/>
        </authorList>
    </citation>
    <scope>NUCLEOTIDE SEQUENCE [LARGE SCALE GENOMIC DNA]</scope>
    <source>
        <strain evidence="10 13">LMG 26250</strain>
    </source>
</reference>
<keyword evidence="13" id="KW-1185">Reference proteome</keyword>
<dbReference type="SUPFAM" id="SSF53955">
    <property type="entry name" value="Lysozyme-like"/>
    <property type="match status" value="1"/>
</dbReference>
<feature type="active site" evidence="7">
    <location>
        <position position="315"/>
    </location>
</feature>
<dbReference type="CDD" id="cd13403">
    <property type="entry name" value="MLTF-like"/>
    <property type="match status" value="1"/>
</dbReference>
<evidence type="ECO:0000256" key="8">
    <source>
        <dbReference type="SAM" id="MobiDB-lite"/>
    </source>
</evidence>
<evidence type="ECO:0000256" key="4">
    <source>
        <dbReference type="ARBA" id="ARBA00023237"/>
    </source>
</evidence>
<dbReference type="GO" id="GO:0071555">
    <property type="term" value="P:cell wall organization"/>
    <property type="evidence" value="ECO:0007669"/>
    <property type="project" value="UniProtKB-KW"/>
</dbReference>
<dbReference type="FunFam" id="1.10.530.10:FF:000003">
    <property type="entry name" value="Membrane-bound lytic murein transglycosylase F"/>
    <property type="match status" value="1"/>
</dbReference>
<comment type="similarity">
    <text evidence="7">In the C-terminal section; belongs to the transglycosylase Slt family.</text>
</comment>